<dbReference type="Proteomes" id="UP000322667">
    <property type="component" value="Chromosome D12"/>
</dbReference>
<proteinExistence type="predicted"/>
<evidence type="ECO:0000256" key="1">
    <source>
        <dbReference type="SAM" id="MobiDB-lite"/>
    </source>
</evidence>
<gene>
    <name evidence="2" type="ORF">ES332_D12G237100v1</name>
</gene>
<reference evidence="2 3" key="1">
    <citation type="submission" date="2019-07" db="EMBL/GenBank/DDBJ databases">
        <title>WGS assembly of Gossypium tomentosum.</title>
        <authorList>
            <person name="Chen Z.J."/>
            <person name="Sreedasyam A."/>
            <person name="Ando A."/>
            <person name="Song Q."/>
            <person name="De L."/>
            <person name="Hulse-Kemp A."/>
            <person name="Ding M."/>
            <person name="Ye W."/>
            <person name="Kirkbride R."/>
            <person name="Jenkins J."/>
            <person name="Plott C."/>
            <person name="Lovell J."/>
            <person name="Lin Y.-M."/>
            <person name="Vaughn R."/>
            <person name="Liu B."/>
            <person name="Li W."/>
            <person name="Simpson S."/>
            <person name="Scheffler B."/>
            <person name="Saski C."/>
            <person name="Grover C."/>
            <person name="Hu G."/>
            <person name="Conover J."/>
            <person name="Carlson J."/>
            <person name="Shu S."/>
            <person name="Boston L."/>
            <person name="Williams M."/>
            <person name="Peterson D."/>
            <person name="Mcgee K."/>
            <person name="Jones D."/>
            <person name="Wendel J."/>
            <person name="Stelly D."/>
            <person name="Grimwood J."/>
            <person name="Schmutz J."/>
        </authorList>
    </citation>
    <scope>NUCLEOTIDE SEQUENCE [LARGE SCALE GENOMIC DNA]</scope>
    <source>
        <strain evidence="2">7179.01</strain>
    </source>
</reference>
<sequence>MPSNGWALTADRPSAVPPRNRRPKKRSKRVFKSPASRRLESRVLEPPRAPGLGLTIPSRNRSRRRRTALRRRGHEAFVFVCRSLVKAEEWLAVLVQGLAGGGRPRAWCALRMHMGSRGCGSLD</sequence>
<organism evidence="2 3">
    <name type="scientific">Gossypium tomentosum</name>
    <name type="common">Hawaiian cotton</name>
    <name type="synonym">Gossypium sandvicense</name>
    <dbReference type="NCBI Taxonomy" id="34277"/>
    <lineage>
        <taxon>Eukaryota</taxon>
        <taxon>Viridiplantae</taxon>
        <taxon>Streptophyta</taxon>
        <taxon>Embryophyta</taxon>
        <taxon>Tracheophyta</taxon>
        <taxon>Spermatophyta</taxon>
        <taxon>Magnoliopsida</taxon>
        <taxon>eudicotyledons</taxon>
        <taxon>Gunneridae</taxon>
        <taxon>Pentapetalae</taxon>
        <taxon>rosids</taxon>
        <taxon>malvids</taxon>
        <taxon>Malvales</taxon>
        <taxon>Malvaceae</taxon>
        <taxon>Malvoideae</taxon>
        <taxon>Gossypium</taxon>
    </lineage>
</organism>
<keyword evidence="3" id="KW-1185">Reference proteome</keyword>
<feature type="region of interest" description="Disordered" evidence="1">
    <location>
        <begin position="1"/>
        <end position="68"/>
    </location>
</feature>
<name>A0A5D2ICS6_GOSTO</name>
<protein>
    <submittedName>
        <fullName evidence="2">Uncharacterized protein</fullName>
    </submittedName>
</protein>
<dbReference type="EMBL" id="CM017634">
    <property type="protein sequence ID" value="TYH40288.1"/>
    <property type="molecule type" value="Genomic_DNA"/>
</dbReference>
<evidence type="ECO:0000313" key="3">
    <source>
        <dbReference type="Proteomes" id="UP000322667"/>
    </source>
</evidence>
<evidence type="ECO:0000313" key="2">
    <source>
        <dbReference type="EMBL" id="TYH40288.1"/>
    </source>
</evidence>
<dbReference type="AlphaFoldDB" id="A0A5D2ICS6"/>
<accession>A0A5D2ICS6</accession>
<feature type="compositionally biased region" description="Basic residues" evidence="1">
    <location>
        <begin position="19"/>
        <end position="31"/>
    </location>
</feature>